<dbReference type="Proteomes" id="UP001219525">
    <property type="component" value="Unassembled WGS sequence"/>
</dbReference>
<feature type="transmembrane region" description="Helical" evidence="1">
    <location>
        <begin position="45"/>
        <end position="65"/>
    </location>
</feature>
<reference evidence="2" key="1">
    <citation type="submission" date="2023-03" db="EMBL/GenBank/DDBJ databases">
        <title>Massive genome expansion in bonnet fungi (Mycena s.s.) driven by repeated elements and novel gene families across ecological guilds.</title>
        <authorList>
            <consortium name="Lawrence Berkeley National Laboratory"/>
            <person name="Harder C.B."/>
            <person name="Miyauchi S."/>
            <person name="Viragh M."/>
            <person name="Kuo A."/>
            <person name="Thoen E."/>
            <person name="Andreopoulos B."/>
            <person name="Lu D."/>
            <person name="Skrede I."/>
            <person name="Drula E."/>
            <person name="Henrissat B."/>
            <person name="Morin E."/>
            <person name="Kohler A."/>
            <person name="Barry K."/>
            <person name="LaButti K."/>
            <person name="Morin E."/>
            <person name="Salamov A."/>
            <person name="Lipzen A."/>
            <person name="Mereny Z."/>
            <person name="Hegedus B."/>
            <person name="Baldrian P."/>
            <person name="Stursova M."/>
            <person name="Weitz H."/>
            <person name="Taylor A."/>
            <person name="Grigoriev I.V."/>
            <person name="Nagy L.G."/>
            <person name="Martin F."/>
            <person name="Kauserud H."/>
        </authorList>
    </citation>
    <scope>NUCLEOTIDE SEQUENCE</scope>
    <source>
        <strain evidence="2">9144</strain>
    </source>
</reference>
<sequence>MPTRILRRCSLILHSGLVVMHLALLCIWAKGFVHHLIVSPNDQKIVSFLITGIVTAIGAVCFVALGCADTSVNYLQIYAALLVTVAQTLSMRRGLQTDQFLTATHDNAAAWTGVGSSLWQLWNQRKTPSSIWGVLTAFLYLGNIMAFNVTTPSLFYLEAFNASRSVQIETKGLPAYNSSDTSVEDMWDYAGVSLYSLPSIANTENPGLHDGTLYEVLETNEGVGNSTVSATGFNITCGSLTTRDFDVKFSRKSGQWGTIPSTQPGVISMTNVTQHSIILYSTVPILDSNDNPGFFFNLTPPMSPAITQIQVFECFQTLVSQKVVIGSRSGNFMTAEPELQKTRSAWKPYGSTTDADSMISGNELLDSWGYWYGAIPNSDFPLNMPSLNGPYVYLTQLLNLHPANPDNIPATVPLYALENALSIVVATMFWTLGHIPPTHGPVTWAYHNKTMVSVLLNATNSTFLLKGYATVTEIMTQIHLEINIIAVTGGLLVSICLMLLSLPFSWQFGCGKNDRTDIPLDGTGILHIIWLYRNHPELDTLLGQAEHPNDDGLRRAGMVKTRLL</sequence>
<organism evidence="2 3">
    <name type="scientific">Mycena pura</name>
    <dbReference type="NCBI Taxonomy" id="153505"/>
    <lineage>
        <taxon>Eukaryota</taxon>
        <taxon>Fungi</taxon>
        <taxon>Dikarya</taxon>
        <taxon>Basidiomycota</taxon>
        <taxon>Agaricomycotina</taxon>
        <taxon>Agaricomycetes</taxon>
        <taxon>Agaricomycetidae</taxon>
        <taxon>Agaricales</taxon>
        <taxon>Marasmiineae</taxon>
        <taxon>Mycenaceae</taxon>
        <taxon>Mycena</taxon>
    </lineage>
</organism>
<proteinExistence type="predicted"/>
<keyword evidence="1" id="KW-0812">Transmembrane</keyword>
<keyword evidence="3" id="KW-1185">Reference proteome</keyword>
<evidence type="ECO:0000313" key="2">
    <source>
        <dbReference type="EMBL" id="KAJ7190090.1"/>
    </source>
</evidence>
<dbReference type="AlphaFoldDB" id="A0AAD6Y1G4"/>
<feature type="transmembrane region" description="Helical" evidence="1">
    <location>
        <begin position="484"/>
        <end position="506"/>
    </location>
</feature>
<accession>A0AAD6Y1G4</accession>
<evidence type="ECO:0000313" key="3">
    <source>
        <dbReference type="Proteomes" id="UP001219525"/>
    </source>
</evidence>
<feature type="transmembrane region" description="Helical" evidence="1">
    <location>
        <begin position="12"/>
        <end position="33"/>
    </location>
</feature>
<feature type="transmembrane region" description="Helical" evidence="1">
    <location>
        <begin position="131"/>
        <end position="157"/>
    </location>
</feature>
<dbReference type="EMBL" id="JARJCW010000157">
    <property type="protein sequence ID" value="KAJ7190090.1"/>
    <property type="molecule type" value="Genomic_DNA"/>
</dbReference>
<evidence type="ECO:0000256" key="1">
    <source>
        <dbReference type="SAM" id="Phobius"/>
    </source>
</evidence>
<gene>
    <name evidence="2" type="ORF">GGX14DRAFT_580122</name>
</gene>
<keyword evidence="1" id="KW-1133">Transmembrane helix</keyword>
<name>A0AAD6Y1G4_9AGAR</name>
<protein>
    <submittedName>
        <fullName evidence="2">Uncharacterized protein</fullName>
    </submittedName>
</protein>
<keyword evidence="1" id="KW-0472">Membrane</keyword>
<comment type="caution">
    <text evidence="2">The sequence shown here is derived from an EMBL/GenBank/DDBJ whole genome shotgun (WGS) entry which is preliminary data.</text>
</comment>